<dbReference type="EMBL" id="JABZMI010000180">
    <property type="protein sequence ID" value="MBF1165294.1"/>
    <property type="molecule type" value="Genomic_DNA"/>
</dbReference>
<comment type="caution">
    <text evidence="1">The sequence shown here is derived from an EMBL/GenBank/DDBJ whole genome shotgun (WGS) entry which is preliminary data.</text>
</comment>
<protein>
    <submittedName>
        <fullName evidence="1">Uncharacterized protein</fullName>
    </submittedName>
</protein>
<dbReference type="Proteomes" id="UP000718593">
    <property type="component" value="Unassembled WGS sequence"/>
</dbReference>
<accession>A0A930BTB9</accession>
<organism evidence="1 2">
    <name type="scientific">Dechloromonas agitata</name>
    <dbReference type="NCBI Taxonomy" id="73030"/>
    <lineage>
        <taxon>Bacteria</taxon>
        <taxon>Pseudomonadati</taxon>
        <taxon>Pseudomonadota</taxon>
        <taxon>Betaproteobacteria</taxon>
        <taxon>Rhodocyclales</taxon>
        <taxon>Azonexaceae</taxon>
        <taxon>Dechloromonas</taxon>
    </lineage>
</organism>
<name>A0A930BTB9_9RHOO</name>
<reference evidence="1" key="1">
    <citation type="submission" date="2020-04" db="EMBL/GenBank/DDBJ databases">
        <title>Deep metagenomics examines the oral microbiome during advanced dental caries in children, revealing novel taxa and co-occurrences with host molecules.</title>
        <authorList>
            <person name="Baker J.L."/>
            <person name="Morton J.T."/>
            <person name="Dinis M."/>
            <person name="Alvarez R."/>
            <person name="Tran N.C."/>
            <person name="Knight R."/>
            <person name="Edlund A."/>
        </authorList>
    </citation>
    <scope>NUCLEOTIDE SEQUENCE</scope>
    <source>
        <strain evidence="1">JCVI_32_bin.24</strain>
    </source>
</reference>
<evidence type="ECO:0000313" key="1">
    <source>
        <dbReference type="EMBL" id="MBF1165294.1"/>
    </source>
</evidence>
<proteinExistence type="predicted"/>
<dbReference type="AlphaFoldDB" id="A0A930BTB9"/>
<evidence type="ECO:0000313" key="2">
    <source>
        <dbReference type="Proteomes" id="UP000718593"/>
    </source>
</evidence>
<gene>
    <name evidence="1" type="ORF">HXL68_09645</name>
</gene>
<sequence>MNVEGASPVIAVDRLFPLFVDAACLGRSIFAIANLPSPGKPAACSVFASLAIVRI</sequence>